<dbReference type="EC" id="2.4.1.18" evidence="4"/>
<dbReference type="InterPro" id="IPR014756">
    <property type="entry name" value="Ig_E-set"/>
</dbReference>
<protein>
    <recommendedName>
        <fullName evidence="4">1,4-alpha-glucan branching enzyme</fullName>
        <ecNumber evidence="4">2.4.1.18</ecNumber>
    </recommendedName>
</protein>
<dbReference type="InterPro" id="IPR006048">
    <property type="entry name" value="A-amylase/branching_C"/>
</dbReference>
<dbReference type="Pfam" id="PF02806">
    <property type="entry name" value="Alpha-amylase_C"/>
    <property type="match status" value="1"/>
</dbReference>
<dbReference type="Pfam" id="PF00128">
    <property type="entry name" value="Alpha-amylase"/>
    <property type="match status" value="1"/>
</dbReference>
<evidence type="ECO:0000256" key="2">
    <source>
        <dbReference type="ARBA" id="ARBA00002953"/>
    </source>
</evidence>
<dbReference type="CDD" id="cd02854">
    <property type="entry name" value="E_set_GBE_euk_N"/>
    <property type="match status" value="1"/>
</dbReference>
<dbReference type="Pfam" id="PF02922">
    <property type="entry name" value="CBM_48"/>
    <property type="match status" value="1"/>
</dbReference>
<dbReference type="InterPro" id="IPR013783">
    <property type="entry name" value="Ig-like_fold"/>
</dbReference>
<evidence type="ECO:0000256" key="1">
    <source>
        <dbReference type="ARBA" id="ARBA00000826"/>
    </source>
</evidence>
<feature type="domain" description="Glycosyl hydrolase family 13 catalytic" evidence="8">
    <location>
        <begin position="190"/>
        <end position="544"/>
    </location>
</feature>
<dbReference type="InterPro" id="IPR017853">
    <property type="entry name" value="GH"/>
</dbReference>
<dbReference type="InterPro" id="IPR004193">
    <property type="entry name" value="Glyco_hydro_13_N"/>
</dbReference>
<evidence type="ECO:0000313" key="9">
    <source>
        <dbReference type="EMBL" id="MFH6983098.1"/>
    </source>
</evidence>
<dbReference type="RefSeq" id="WP_395416672.1">
    <property type="nucleotide sequence ID" value="NZ_JBIPKE010000014.1"/>
</dbReference>
<dbReference type="EMBL" id="JBIPKE010000014">
    <property type="protein sequence ID" value="MFH6983098.1"/>
    <property type="molecule type" value="Genomic_DNA"/>
</dbReference>
<dbReference type="Gene3D" id="2.60.40.10">
    <property type="entry name" value="Immunoglobulins"/>
    <property type="match status" value="1"/>
</dbReference>
<gene>
    <name evidence="9" type="ORF">ACHKAR_06590</name>
</gene>
<comment type="caution">
    <text evidence="9">The sequence shown here is derived from an EMBL/GenBank/DDBJ whole genome shotgun (WGS) entry which is preliminary data.</text>
</comment>
<dbReference type="SUPFAM" id="SSF51445">
    <property type="entry name" value="(Trans)glycosidases"/>
    <property type="match status" value="1"/>
</dbReference>
<evidence type="ECO:0000313" key="10">
    <source>
        <dbReference type="Proteomes" id="UP001610063"/>
    </source>
</evidence>
<dbReference type="PANTHER" id="PTHR43651:SF3">
    <property type="entry name" value="1,4-ALPHA-GLUCAN-BRANCHING ENZYME"/>
    <property type="match status" value="1"/>
</dbReference>
<sequence>MPSKNTPILVKNDPWLAPFESDIQDRMKRFEARKKQLESEYGSIDAFASGYNYLGFNYDTKKKGWWYREWAPNASALSVIGDFNNWDRSAHPLQKNDRGIWEIFLEDKLYGSKLTHEAAVKVHVVSDKGGVDRIPAYARYVTQDEKTYDFTARLWHPEKPYKWTDKKFAPDQSYDNPYIYECHVGMAQEKEGVGTYREFADKILPKIKEQGYNTIQVMAVQEHPYYGSFGYHVSNFFAPSSRFGTPHDLKYLVDTAHKLGIAVIMDIVHSHAVKNLAEGLNEFDGSDDQYFHPGGRGFHTLWDSKLFNYGKEEVLRFLLSNVKYWMEEFHMDGFRYDGVTSMLYFHHGDISFDHYEKYFKDVDWDVLTYFQLANDLIKEIKPKGISIAEDMSGMPGLCRPVSEGGMGFDFRLGMGIPDYWIKLLKHKHDEQWNIHEMWDTLTNRRYGERTIAYAESHDQALVGDKSIAFWLMDKEMYTHMHKDTPSLIIDRGIALHKMIRLFTLSLGGEGWLNFIGNEFGHPEWVDFPREGNGWSYKYARRQWNLQEHPDLRYKQLYNFGAAMVQMANDEKIVGSLPAQQLNMDEDNKAIIFERNNLIFAFNFSPTNSVPDYRFKVPVPGKYKIILNSDKGEFGGHDRIDDEMTYPTVALFGEHFLSVYLPSRVAIVLKKVK</sequence>
<dbReference type="InterPro" id="IPR037439">
    <property type="entry name" value="Branching_enzy"/>
</dbReference>
<keyword evidence="7" id="KW-0119">Carbohydrate metabolism</keyword>
<accession>A0ABW7N668</accession>
<organism evidence="9 10">
    <name type="scientific">Marinoscillum luteum</name>
    <dbReference type="NCBI Taxonomy" id="861051"/>
    <lineage>
        <taxon>Bacteria</taxon>
        <taxon>Pseudomonadati</taxon>
        <taxon>Bacteroidota</taxon>
        <taxon>Cytophagia</taxon>
        <taxon>Cytophagales</taxon>
        <taxon>Reichenbachiellaceae</taxon>
        <taxon>Marinoscillum</taxon>
    </lineage>
</organism>
<evidence type="ECO:0000256" key="4">
    <source>
        <dbReference type="ARBA" id="ARBA00012541"/>
    </source>
</evidence>
<proteinExistence type="inferred from homology"/>
<dbReference type="CDD" id="cd11321">
    <property type="entry name" value="AmyAc_bac_euk_BE"/>
    <property type="match status" value="1"/>
</dbReference>
<dbReference type="InterPro" id="IPR006047">
    <property type="entry name" value="GH13_cat_dom"/>
</dbReference>
<evidence type="ECO:0000256" key="5">
    <source>
        <dbReference type="ARBA" id="ARBA00022676"/>
    </source>
</evidence>
<comment type="function">
    <text evidence="2">Catalyzes the formation of the alpha-1,6-glucosidic linkages in glycogen by scission of a 1,4-alpha-linked oligosaccharide from growing alpha-1,4-glucan chains and the subsequent attachment of the oligosaccharide to the alpha-1,6 position.</text>
</comment>
<keyword evidence="5" id="KW-0328">Glycosyltransferase</keyword>
<keyword evidence="6" id="KW-0808">Transferase</keyword>
<dbReference type="Proteomes" id="UP001610063">
    <property type="component" value="Unassembled WGS sequence"/>
</dbReference>
<evidence type="ECO:0000256" key="3">
    <source>
        <dbReference type="ARBA" id="ARBA00009000"/>
    </source>
</evidence>
<evidence type="ECO:0000256" key="7">
    <source>
        <dbReference type="ARBA" id="ARBA00023277"/>
    </source>
</evidence>
<dbReference type="SMART" id="SM00642">
    <property type="entry name" value="Aamy"/>
    <property type="match status" value="1"/>
</dbReference>
<evidence type="ECO:0000259" key="8">
    <source>
        <dbReference type="SMART" id="SM00642"/>
    </source>
</evidence>
<dbReference type="Gene3D" id="2.60.40.1180">
    <property type="entry name" value="Golgi alpha-mannosidase II"/>
    <property type="match status" value="1"/>
</dbReference>
<dbReference type="SUPFAM" id="SSF51011">
    <property type="entry name" value="Glycosyl hydrolase domain"/>
    <property type="match status" value="1"/>
</dbReference>
<comment type="similarity">
    <text evidence="3">Belongs to the glycosyl hydrolase 13 family. GlgB subfamily.</text>
</comment>
<dbReference type="InterPro" id="IPR013780">
    <property type="entry name" value="Glyco_hydro_b"/>
</dbReference>
<dbReference type="SUPFAM" id="SSF81296">
    <property type="entry name" value="E set domains"/>
    <property type="match status" value="1"/>
</dbReference>
<dbReference type="PIRSF" id="PIRSF000463">
    <property type="entry name" value="GlgB"/>
    <property type="match status" value="1"/>
</dbReference>
<evidence type="ECO:0000256" key="6">
    <source>
        <dbReference type="ARBA" id="ARBA00022679"/>
    </source>
</evidence>
<dbReference type="Gene3D" id="3.20.20.80">
    <property type="entry name" value="Glycosidases"/>
    <property type="match status" value="1"/>
</dbReference>
<dbReference type="PANTHER" id="PTHR43651">
    <property type="entry name" value="1,4-ALPHA-GLUCAN-BRANCHING ENZYME"/>
    <property type="match status" value="1"/>
</dbReference>
<keyword evidence="10" id="KW-1185">Reference proteome</keyword>
<comment type="catalytic activity">
    <reaction evidence="1">
        <text>Transfers a segment of a (1-&gt;4)-alpha-D-glucan chain to a primary hydroxy group in a similar glucan chain.</text>
        <dbReference type="EC" id="2.4.1.18"/>
    </reaction>
</comment>
<reference evidence="9 10" key="1">
    <citation type="journal article" date="2013" name="Int. J. Syst. Evol. Microbiol.">
        <title>Marinoscillum luteum sp. nov., isolated from marine sediment.</title>
        <authorList>
            <person name="Cha I.T."/>
            <person name="Park S.J."/>
            <person name="Kim S.J."/>
            <person name="Kim J.G."/>
            <person name="Jung M.Y."/>
            <person name="Shin K.S."/>
            <person name="Kwon K.K."/>
            <person name="Yang S.H."/>
            <person name="Seo Y.S."/>
            <person name="Rhee S.K."/>
        </authorList>
    </citation>
    <scope>NUCLEOTIDE SEQUENCE [LARGE SCALE GENOMIC DNA]</scope>
    <source>
        <strain evidence="9 10">KCTC 23939</strain>
    </source>
</reference>
<name>A0ABW7N668_9BACT</name>